<reference evidence="1" key="1">
    <citation type="journal article" date="2022" name="Int. J. Syst. Evol. Microbiol.">
        <title>A novel species of lactic acid bacteria, Ligilactobacillus pabuli sp. nov., isolated from alfalfa silage.</title>
        <authorList>
            <person name="Tohno M."/>
            <person name="Tanizawa Y."/>
            <person name="Sawada H."/>
            <person name="Sakamoto M."/>
            <person name="Ohkuma M."/>
            <person name="Kobayashi H."/>
        </authorList>
    </citation>
    <scope>NUCLEOTIDE SEQUENCE</scope>
    <source>
        <strain evidence="1">AF129</strain>
    </source>
</reference>
<evidence type="ECO:0000313" key="1">
    <source>
        <dbReference type="EMBL" id="GKS80555.1"/>
    </source>
</evidence>
<dbReference type="RefSeq" id="WP_244054218.1">
    <property type="nucleotide sequence ID" value="NZ_BQXH01000002.1"/>
</dbReference>
<sequence length="124" mass="14407">MRAIRFGQRKRKMHKPFAKLFHSDKKQLNNQAPLAQIYAGDWQFTDENNFRVHHLHIKSDLAIALDKRALPGSVLRLSERELVFLDTYGYHLRIDAIDGHPISVYDEADNRVYQLSPCDSSSKD</sequence>
<dbReference type="Pfam" id="PF16110">
    <property type="entry name" value="DUF4828"/>
    <property type="match status" value="1"/>
</dbReference>
<dbReference type="Proteomes" id="UP001055149">
    <property type="component" value="Unassembled WGS sequence"/>
</dbReference>
<proteinExistence type="predicted"/>
<accession>A0ABQ5JEY3</accession>
<comment type="caution">
    <text evidence="1">The sequence shown here is derived from an EMBL/GenBank/DDBJ whole genome shotgun (WGS) entry which is preliminary data.</text>
</comment>
<organism evidence="1 2">
    <name type="scientific">Ligilactobacillus pabuli</name>
    <dbReference type="NCBI Taxonomy" id="2886039"/>
    <lineage>
        <taxon>Bacteria</taxon>
        <taxon>Bacillati</taxon>
        <taxon>Bacillota</taxon>
        <taxon>Bacilli</taxon>
        <taxon>Lactobacillales</taxon>
        <taxon>Lactobacillaceae</taxon>
        <taxon>Ligilactobacillus</taxon>
    </lineage>
</organism>
<gene>
    <name evidence="1" type="ORF">LPAF129_02400</name>
</gene>
<keyword evidence="2" id="KW-1185">Reference proteome</keyword>
<name>A0ABQ5JEY3_9LACO</name>
<dbReference type="InterPro" id="IPR032254">
    <property type="entry name" value="DUF4828"/>
</dbReference>
<protein>
    <submittedName>
        <fullName evidence="1">DUF4828 domain-containing protein</fullName>
    </submittedName>
</protein>
<dbReference type="EMBL" id="BQXH01000002">
    <property type="protein sequence ID" value="GKS80555.1"/>
    <property type="molecule type" value="Genomic_DNA"/>
</dbReference>
<evidence type="ECO:0000313" key="2">
    <source>
        <dbReference type="Proteomes" id="UP001055149"/>
    </source>
</evidence>